<dbReference type="InterPro" id="IPR050263">
    <property type="entry name" value="Bact_Fimbrial_Adh_Pro"/>
</dbReference>
<dbReference type="Proteomes" id="UP000615613">
    <property type="component" value="Chromosome"/>
</dbReference>
<evidence type="ECO:0000256" key="3">
    <source>
        <dbReference type="ARBA" id="ARBA00022729"/>
    </source>
</evidence>
<evidence type="ECO:0000313" key="8">
    <source>
        <dbReference type="EMBL" id="QXH85596.1"/>
    </source>
</evidence>
<gene>
    <name evidence="8" type="ORF">HU722_0009000</name>
    <name evidence="7" type="ORF">HU722_18540</name>
</gene>
<accession>A0A8I0CXU5</accession>
<dbReference type="RefSeq" id="WP_186753013.1">
    <property type="nucleotide sequence ID" value="NZ_CP077084.1"/>
</dbReference>
<feature type="chain" id="PRO_5044691769" evidence="5">
    <location>
        <begin position="20"/>
        <end position="164"/>
    </location>
</feature>
<dbReference type="GO" id="GO:0009289">
    <property type="term" value="C:pilus"/>
    <property type="evidence" value="ECO:0007669"/>
    <property type="project" value="UniProtKB-SubCell"/>
</dbReference>
<sequence length="164" mass="17236">MKALAWILLAIAGTALAQAAEEAQIDVSGKLIAPPCTARFPSTQQVDLGKVNLSQLADDSAVATDVPLVFDCQAGVQVELSLSANMGRAITVNPVLLTTLPSLGLQVQLRDKTDKPGIGLGQTGTWPVEDEPLALTLRVKPVSLGELPEAGGYKASLLMQMTYR</sequence>
<protein>
    <submittedName>
        <fullName evidence="7">Fimbrial protein</fullName>
    </submittedName>
</protein>
<dbReference type="SUPFAM" id="SSF49401">
    <property type="entry name" value="Bacterial adhesins"/>
    <property type="match status" value="1"/>
</dbReference>
<evidence type="ECO:0000313" key="9">
    <source>
        <dbReference type="Proteomes" id="UP000615613"/>
    </source>
</evidence>
<reference evidence="7" key="1">
    <citation type="journal article" date="2020" name="Microorganisms">
        <title>Reliable Identification of Environmental Pseudomonas Isolates Using the rpoD Gene.</title>
        <authorList>
            <consortium name="The Broad Institute Genome Sequencing Platform"/>
            <person name="Girard L."/>
            <person name="Lood C."/>
            <person name="Rokni-Zadeh H."/>
            <person name="van Noort V."/>
            <person name="Lavigne R."/>
            <person name="De Mot R."/>
        </authorList>
    </citation>
    <scope>NUCLEOTIDE SEQUENCE [LARGE SCALE GENOMIC DNA]</scope>
    <source>
        <strain evidence="7">SWRI145</strain>
    </source>
</reference>
<dbReference type="KEGG" id="ptrt:HU722_0009000"/>
<evidence type="ECO:0000256" key="5">
    <source>
        <dbReference type="SAM" id="SignalP"/>
    </source>
</evidence>
<evidence type="ECO:0000256" key="2">
    <source>
        <dbReference type="ARBA" id="ARBA00006671"/>
    </source>
</evidence>
<feature type="domain" description="Fimbrial-type adhesion" evidence="6">
    <location>
        <begin position="26"/>
        <end position="163"/>
    </location>
</feature>
<reference evidence="8" key="2">
    <citation type="submission" date="2021-06" db="EMBL/GenBank/DDBJ databases">
        <title>Updating the genus Pseudomonas: Description of 43 new species and partition of the Pseudomonas putida group.</title>
        <authorList>
            <person name="Girard L."/>
            <person name="Lood C."/>
            <person name="Vandamme P."/>
            <person name="Rokni-Zadeh H."/>
            <person name="van Noort V."/>
            <person name="Hofte M."/>
            <person name="Lavigne R."/>
            <person name="De Mot R."/>
        </authorList>
    </citation>
    <scope>NUCLEOTIDE SEQUENCE</scope>
    <source>
        <strain evidence="8">SWRI145</strain>
    </source>
</reference>
<dbReference type="InterPro" id="IPR036937">
    <property type="entry name" value="Adhesion_dom_fimbrial_sf"/>
</dbReference>
<feature type="signal peptide" evidence="5">
    <location>
        <begin position="1"/>
        <end position="19"/>
    </location>
</feature>
<comment type="similarity">
    <text evidence="2">Belongs to the fimbrial protein family.</text>
</comment>
<dbReference type="AlphaFoldDB" id="A0A8I0CXU5"/>
<keyword evidence="9" id="KW-1185">Reference proteome</keyword>
<dbReference type="Gene3D" id="2.60.40.1090">
    <property type="entry name" value="Fimbrial-type adhesion domain"/>
    <property type="match status" value="1"/>
</dbReference>
<dbReference type="GO" id="GO:0043709">
    <property type="term" value="P:cell adhesion involved in single-species biofilm formation"/>
    <property type="evidence" value="ECO:0007669"/>
    <property type="project" value="TreeGrafter"/>
</dbReference>
<dbReference type="EMBL" id="CP077084">
    <property type="protein sequence ID" value="QXH85596.1"/>
    <property type="molecule type" value="Genomic_DNA"/>
</dbReference>
<dbReference type="PANTHER" id="PTHR33420">
    <property type="entry name" value="FIMBRIAL SUBUNIT ELFA-RELATED"/>
    <property type="match status" value="1"/>
</dbReference>
<proteinExistence type="inferred from homology"/>
<evidence type="ECO:0000259" key="6">
    <source>
        <dbReference type="Pfam" id="PF00419"/>
    </source>
</evidence>
<keyword evidence="3 5" id="KW-0732">Signal</keyword>
<name>A0A8I0CXU5_9PSED</name>
<evidence type="ECO:0000256" key="1">
    <source>
        <dbReference type="ARBA" id="ARBA00004561"/>
    </source>
</evidence>
<dbReference type="InterPro" id="IPR000259">
    <property type="entry name" value="Adhesion_dom_fimbrial"/>
</dbReference>
<dbReference type="EMBL" id="JABWQF010000010">
    <property type="protein sequence ID" value="MBC3293525.1"/>
    <property type="molecule type" value="Genomic_DNA"/>
</dbReference>
<evidence type="ECO:0000256" key="4">
    <source>
        <dbReference type="ARBA" id="ARBA00023263"/>
    </source>
</evidence>
<comment type="subcellular location">
    <subcellularLocation>
        <location evidence="1">Fimbrium</location>
    </subcellularLocation>
</comment>
<organism evidence="7">
    <name type="scientific">Pseudomonas tritici</name>
    <dbReference type="NCBI Taxonomy" id="2745518"/>
    <lineage>
        <taxon>Bacteria</taxon>
        <taxon>Pseudomonadati</taxon>
        <taxon>Pseudomonadota</taxon>
        <taxon>Gammaproteobacteria</taxon>
        <taxon>Pseudomonadales</taxon>
        <taxon>Pseudomonadaceae</taxon>
        <taxon>Pseudomonas</taxon>
    </lineage>
</organism>
<evidence type="ECO:0000313" key="7">
    <source>
        <dbReference type="EMBL" id="MBC3293525.1"/>
    </source>
</evidence>
<dbReference type="Pfam" id="PF00419">
    <property type="entry name" value="Fimbrial"/>
    <property type="match status" value="1"/>
</dbReference>
<dbReference type="PANTHER" id="PTHR33420:SF3">
    <property type="entry name" value="FIMBRIAL SUBUNIT ELFA"/>
    <property type="match status" value="1"/>
</dbReference>
<keyword evidence="4" id="KW-0281">Fimbrium</keyword>
<dbReference type="InterPro" id="IPR008966">
    <property type="entry name" value="Adhesion_dom_sf"/>
</dbReference>